<evidence type="ECO:0000259" key="13">
    <source>
        <dbReference type="PROSITE" id="PS50113"/>
    </source>
</evidence>
<dbReference type="PROSITE" id="PS50113">
    <property type="entry name" value="PAC"/>
    <property type="match status" value="1"/>
</dbReference>
<dbReference type="eggNOG" id="COG3852">
    <property type="taxonomic scope" value="Bacteria"/>
</dbReference>
<evidence type="ECO:0000256" key="6">
    <source>
        <dbReference type="ARBA" id="ARBA00022777"/>
    </source>
</evidence>
<dbReference type="InterPro" id="IPR014285">
    <property type="entry name" value="N_fixation_neg-reg_NifL"/>
</dbReference>
<dbReference type="CDD" id="cd00075">
    <property type="entry name" value="HATPase"/>
    <property type="match status" value="1"/>
</dbReference>
<dbReference type="Pfam" id="PF13188">
    <property type="entry name" value="PAS_8"/>
    <property type="match status" value="1"/>
</dbReference>
<evidence type="ECO:0000313" key="14">
    <source>
        <dbReference type="EMBL" id="ACR14342.1"/>
    </source>
</evidence>
<dbReference type="InterPro" id="IPR000014">
    <property type="entry name" value="PAS"/>
</dbReference>
<keyword evidence="3" id="KW-0597">Phosphoprotein</keyword>
<dbReference type="GO" id="GO:0005524">
    <property type="term" value="F:ATP binding"/>
    <property type="evidence" value="ECO:0007669"/>
    <property type="project" value="UniProtKB-KW"/>
</dbReference>
<dbReference type="PANTHER" id="PTHR43065">
    <property type="entry name" value="SENSOR HISTIDINE KINASE"/>
    <property type="match status" value="1"/>
</dbReference>
<keyword evidence="8" id="KW-0902">Two-component regulatory system</keyword>
<dbReference type="PANTHER" id="PTHR43065:SF10">
    <property type="entry name" value="PEROXIDE STRESS-ACTIVATED HISTIDINE KINASE MAK3"/>
    <property type="match status" value="1"/>
</dbReference>
<evidence type="ECO:0000256" key="7">
    <source>
        <dbReference type="ARBA" id="ARBA00022840"/>
    </source>
</evidence>
<keyword evidence="4" id="KW-0808">Transferase</keyword>
<dbReference type="CDD" id="cd00130">
    <property type="entry name" value="PAS"/>
    <property type="match status" value="1"/>
</dbReference>
<dbReference type="STRING" id="377629.TERTU_1522"/>
<evidence type="ECO:0000256" key="8">
    <source>
        <dbReference type="ARBA" id="ARBA00023012"/>
    </source>
</evidence>
<dbReference type="Proteomes" id="UP000009080">
    <property type="component" value="Chromosome"/>
</dbReference>
<feature type="domain" description="PAS" evidence="12">
    <location>
        <begin position="43"/>
        <end position="89"/>
    </location>
</feature>
<dbReference type="PRINTS" id="PR00344">
    <property type="entry name" value="BCTRLSENSOR"/>
</dbReference>
<evidence type="ECO:0000259" key="12">
    <source>
        <dbReference type="PROSITE" id="PS50112"/>
    </source>
</evidence>
<dbReference type="OrthoDB" id="9808408at2"/>
<dbReference type="AlphaFoldDB" id="C5BT96"/>
<dbReference type="eggNOG" id="COG3829">
    <property type="taxonomic scope" value="Bacteria"/>
</dbReference>
<sequence length="536" mass="59243">MRTPESQSAKTGAEEEASYDLSSSLDSASNKNKIFSISNTDLSPEVFHQAVEHAPVAISITDLQANILYANRAFSKVTGYSSDEVIGKNESILSNHTTPRLAYQALWGRLLQKKTWSGLLVNRRKDESLYLAELSVAPVLNEAEDVVYYLGMHRDSSDLHELEQRVNNLSQMISTVINSSPIAIALLDKASNIILMNPTFQKLVTDLAPDKSLEDAKEILFHLLGEDYATLKADGIGFHSHEVTFAEGGPNQRWYVCNGTAITLEDENPGGFFNQPESQHNLLTIDDITEFRKRQQDSQLNALKALIAEEELAHATRETFNGAIHSLQGPVNLIGAALTMLERRPEKFSQDDPVLQALRDAQTAGNEALENLISSLPVSQEQTKIPVNINEVVRNVISLSTQKLLAHGVVIDWQPAKYLPTIASREGKLVSAFRNLVDNAIEAMSDSHIVNRELIIRTSSDKHVVRVEIIDSGPGIPEQLRFKIFEPFFSTKTPHKGGRGMGLSMVQETILEHAGTVTVNNKHTPGCCMVVEIPYC</sequence>
<protein>
    <recommendedName>
        <fullName evidence="2">histidine kinase</fullName>
        <ecNumber evidence="2">2.7.13.3</ecNumber>
    </recommendedName>
</protein>
<evidence type="ECO:0000256" key="1">
    <source>
        <dbReference type="ARBA" id="ARBA00000085"/>
    </source>
</evidence>
<dbReference type="GO" id="GO:0006355">
    <property type="term" value="P:regulation of DNA-templated transcription"/>
    <property type="evidence" value="ECO:0007669"/>
    <property type="project" value="InterPro"/>
</dbReference>
<evidence type="ECO:0000313" key="15">
    <source>
        <dbReference type="Proteomes" id="UP000009080"/>
    </source>
</evidence>
<organism evidence="14 15">
    <name type="scientific">Teredinibacter turnerae (strain ATCC 39867 / T7901)</name>
    <dbReference type="NCBI Taxonomy" id="377629"/>
    <lineage>
        <taxon>Bacteria</taxon>
        <taxon>Pseudomonadati</taxon>
        <taxon>Pseudomonadota</taxon>
        <taxon>Gammaproteobacteria</taxon>
        <taxon>Cellvibrionales</taxon>
        <taxon>Cellvibrionaceae</taxon>
        <taxon>Teredinibacter</taxon>
    </lineage>
</organism>
<feature type="domain" description="Histidine kinase" evidence="11">
    <location>
        <begin position="322"/>
        <end position="536"/>
    </location>
</feature>
<dbReference type="InterPro" id="IPR001610">
    <property type="entry name" value="PAC"/>
</dbReference>
<evidence type="ECO:0000256" key="4">
    <source>
        <dbReference type="ARBA" id="ARBA00022679"/>
    </source>
</evidence>
<dbReference type="SMART" id="SM00086">
    <property type="entry name" value="PAC"/>
    <property type="match status" value="1"/>
</dbReference>
<dbReference type="SMART" id="SM00387">
    <property type="entry name" value="HATPase_c"/>
    <property type="match status" value="1"/>
</dbReference>
<keyword evidence="6" id="KW-0418">Kinase</keyword>
<comment type="catalytic activity">
    <reaction evidence="1">
        <text>ATP + protein L-histidine = ADP + protein N-phospho-L-histidine.</text>
        <dbReference type="EC" id="2.7.13.3"/>
    </reaction>
</comment>
<dbReference type="NCBIfam" id="TIGR02938">
    <property type="entry name" value="nifL_nitrog"/>
    <property type="match status" value="1"/>
</dbReference>
<proteinExistence type="predicted"/>
<keyword evidence="9" id="KW-0175">Coiled coil</keyword>
<dbReference type="PROSITE" id="PS50109">
    <property type="entry name" value="HIS_KIN"/>
    <property type="match status" value="1"/>
</dbReference>
<dbReference type="NCBIfam" id="TIGR00229">
    <property type="entry name" value="sensory_box"/>
    <property type="match status" value="1"/>
</dbReference>
<gene>
    <name evidence="14" type="primary">nifL</name>
    <name evidence="14" type="ordered locus">TERTU_1522</name>
</gene>
<dbReference type="Pfam" id="PF02518">
    <property type="entry name" value="HATPase_c"/>
    <property type="match status" value="1"/>
</dbReference>
<keyword evidence="5" id="KW-0547">Nucleotide-binding</keyword>
<feature type="domain" description="PAC" evidence="13">
    <location>
        <begin position="114"/>
        <end position="168"/>
    </location>
</feature>
<evidence type="ECO:0000256" key="5">
    <source>
        <dbReference type="ARBA" id="ARBA00022741"/>
    </source>
</evidence>
<dbReference type="InterPro" id="IPR005467">
    <property type="entry name" value="His_kinase_dom"/>
</dbReference>
<dbReference type="PROSITE" id="PS50112">
    <property type="entry name" value="PAS"/>
    <property type="match status" value="1"/>
</dbReference>
<feature type="compositionally biased region" description="Polar residues" evidence="10">
    <location>
        <begin position="1"/>
        <end position="10"/>
    </location>
</feature>
<evidence type="ECO:0000256" key="9">
    <source>
        <dbReference type="SAM" id="Coils"/>
    </source>
</evidence>
<dbReference type="InterPro" id="IPR036890">
    <property type="entry name" value="HATPase_C_sf"/>
</dbReference>
<evidence type="ECO:0000259" key="11">
    <source>
        <dbReference type="PROSITE" id="PS50109"/>
    </source>
</evidence>
<accession>C5BT96</accession>
<feature type="region of interest" description="Disordered" evidence="10">
    <location>
        <begin position="1"/>
        <end position="26"/>
    </location>
</feature>
<dbReference type="SMART" id="SM00091">
    <property type="entry name" value="PAS"/>
    <property type="match status" value="2"/>
</dbReference>
<dbReference type="SUPFAM" id="SSF55874">
    <property type="entry name" value="ATPase domain of HSP90 chaperone/DNA topoisomerase II/histidine kinase"/>
    <property type="match status" value="1"/>
</dbReference>
<dbReference type="InterPro" id="IPR035965">
    <property type="entry name" value="PAS-like_dom_sf"/>
</dbReference>
<keyword evidence="7" id="KW-0067">ATP-binding</keyword>
<dbReference type="GO" id="GO:0009399">
    <property type="term" value="P:nitrogen fixation"/>
    <property type="evidence" value="ECO:0007669"/>
    <property type="project" value="InterPro"/>
</dbReference>
<reference evidence="14 15" key="1">
    <citation type="journal article" date="2009" name="PLoS ONE">
        <title>The complete genome of Teredinibacter turnerae T7901: an intracellular endosymbiont of marine wood-boring bivalves (shipworms).</title>
        <authorList>
            <person name="Yang J.C."/>
            <person name="Madupu R."/>
            <person name="Durkin A.S."/>
            <person name="Ekborg N.A."/>
            <person name="Pedamallu C.S."/>
            <person name="Hostetler J.B."/>
            <person name="Radune D."/>
            <person name="Toms B.S."/>
            <person name="Henrissat B."/>
            <person name="Coutinho P.M."/>
            <person name="Schwarz S."/>
            <person name="Field L."/>
            <person name="Trindade-Silva A.E."/>
            <person name="Soares C.A.G."/>
            <person name="Elshahawi S."/>
            <person name="Hanora A."/>
            <person name="Schmidt E.W."/>
            <person name="Haygood M.G."/>
            <person name="Posfai J."/>
            <person name="Benner J."/>
            <person name="Madinger C."/>
            <person name="Nove J."/>
            <person name="Anton B."/>
            <person name="Chaudhary K."/>
            <person name="Foster J."/>
            <person name="Holman A."/>
            <person name="Kumar S."/>
            <person name="Lessard P.A."/>
            <person name="Luyten Y.A."/>
            <person name="Slatko B."/>
            <person name="Wood N."/>
            <person name="Wu B."/>
            <person name="Teplitski M."/>
            <person name="Mougous J.D."/>
            <person name="Ward N."/>
            <person name="Eisen J.A."/>
            <person name="Badger J.H."/>
            <person name="Distel D.L."/>
        </authorList>
    </citation>
    <scope>NUCLEOTIDE SEQUENCE [LARGE SCALE GENOMIC DNA]</scope>
    <source>
        <strain evidence="15">ATCC 39867 / T7901</strain>
    </source>
</reference>
<keyword evidence="15" id="KW-1185">Reference proteome</keyword>
<evidence type="ECO:0000256" key="10">
    <source>
        <dbReference type="SAM" id="MobiDB-lite"/>
    </source>
</evidence>
<name>C5BT96_TERTT</name>
<dbReference type="Gene3D" id="3.30.450.20">
    <property type="entry name" value="PAS domain"/>
    <property type="match status" value="2"/>
</dbReference>
<dbReference type="SUPFAM" id="SSF55785">
    <property type="entry name" value="PYP-like sensor domain (PAS domain)"/>
    <property type="match status" value="2"/>
</dbReference>
<dbReference type="InterPro" id="IPR000700">
    <property type="entry name" value="PAS-assoc_C"/>
</dbReference>
<dbReference type="Pfam" id="PF00989">
    <property type="entry name" value="PAS"/>
    <property type="match status" value="1"/>
</dbReference>
<dbReference type="RefSeq" id="WP_015820457.1">
    <property type="nucleotide sequence ID" value="NC_012997.1"/>
</dbReference>
<dbReference type="EMBL" id="CP001614">
    <property type="protein sequence ID" value="ACR14342.1"/>
    <property type="molecule type" value="Genomic_DNA"/>
</dbReference>
<dbReference type="HOGENOM" id="CLU_499493_0_0_6"/>
<evidence type="ECO:0000256" key="3">
    <source>
        <dbReference type="ARBA" id="ARBA00022553"/>
    </source>
</evidence>
<dbReference type="GO" id="GO:0000160">
    <property type="term" value="P:phosphorelay signal transduction system"/>
    <property type="evidence" value="ECO:0007669"/>
    <property type="project" value="UniProtKB-KW"/>
</dbReference>
<dbReference type="InterPro" id="IPR004358">
    <property type="entry name" value="Sig_transdc_His_kin-like_C"/>
</dbReference>
<feature type="coiled-coil region" evidence="9">
    <location>
        <begin position="152"/>
        <end position="179"/>
    </location>
</feature>
<dbReference type="InterPro" id="IPR003594">
    <property type="entry name" value="HATPase_dom"/>
</dbReference>
<dbReference type="EC" id="2.7.13.3" evidence="2"/>
<dbReference type="GO" id="GO:0004673">
    <property type="term" value="F:protein histidine kinase activity"/>
    <property type="evidence" value="ECO:0007669"/>
    <property type="project" value="UniProtKB-EC"/>
</dbReference>
<dbReference type="KEGG" id="ttu:TERTU_1522"/>
<dbReference type="InterPro" id="IPR013767">
    <property type="entry name" value="PAS_fold"/>
</dbReference>
<evidence type="ECO:0000256" key="2">
    <source>
        <dbReference type="ARBA" id="ARBA00012438"/>
    </source>
</evidence>
<dbReference type="Gene3D" id="3.30.565.10">
    <property type="entry name" value="Histidine kinase-like ATPase, C-terminal domain"/>
    <property type="match status" value="1"/>
</dbReference>